<protein>
    <recommendedName>
        <fullName evidence="3">Lipoprotein</fullName>
    </recommendedName>
</protein>
<evidence type="ECO:0000313" key="1">
    <source>
        <dbReference type="EMBL" id="MBA9073172.1"/>
    </source>
</evidence>
<evidence type="ECO:0008006" key="3">
    <source>
        <dbReference type="Google" id="ProtNLM"/>
    </source>
</evidence>
<organism evidence="1 2">
    <name type="scientific">Flavobacterium gossypii</name>
    <dbReference type="NCBI Taxonomy" id="1646119"/>
    <lineage>
        <taxon>Bacteria</taxon>
        <taxon>Pseudomonadati</taxon>
        <taxon>Bacteroidota</taxon>
        <taxon>Flavobacteriia</taxon>
        <taxon>Flavobacteriales</taxon>
        <taxon>Flavobacteriaceae</taxon>
        <taxon>Flavobacterium</taxon>
    </lineage>
</organism>
<keyword evidence="2" id="KW-1185">Reference proteome</keyword>
<reference evidence="1 2" key="1">
    <citation type="submission" date="2020-08" db="EMBL/GenBank/DDBJ databases">
        <title>Genomic Encyclopedia of Type Strains, Phase IV (KMG-IV): sequencing the most valuable type-strain genomes for metagenomic binning, comparative biology and taxonomic classification.</title>
        <authorList>
            <person name="Goeker M."/>
        </authorList>
    </citation>
    <scope>NUCLEOTIDE SEQUENCE [LARGE SCALE GENOMIC DNA]</scope>
    <source>
        <strain evidence="1 2">DSM 100397</strain>
    </source>
</reference>
<dbReference type="Proteomes" id="UP000555003">
    <property type="component" value="Unassembled WGS sequence"/>
</dbReference>
<proteinExistence type="predicted"/>
<name>A0ABR6DNB7_9FLAO</name>
<comment type="caution">
    <text evidence="1">The sequence shown here is derived from an EMBL/GenBank/DDBJ whole genome shotgun (WGS) entry which is preliminary data.</text>
</comment>
<accession>A0ABR6DNB7</accession>
<evidence type="ECO:0000313" key="2">
    <source>
        <dbReference type="Proteomes" id="UP000555003"/>
    </source>
</evidence>
<sequence>MRVPYKHVLLLLAINLSLTINSCKSRLEGNTDIYPQAVNLIINNSKDLPLKKEVIFISDETIPFNLETLSLGMVQKKHITDYDEMKKHSEDELKKIDQVRDSLSQKSKLYNLNFKRNQKNAVSPKHNRLSNKTKYVCFFSLQQEDFLYCELRKFDNTINSDMLSSEELSYGTSYSYLFKISNNNPIVLVANGKSYLN</sequence>
<gene>
    <name evidence="1" type="ORF">GGR22_001298</name>
</gene>
<dbReference type="RefSeq" id="WP_182493000.1">
    <property type="nucleotide sequence ID" value="NZ_JACJIS010000001.1"/>
</dbReference>
<dbReference type="EMBL" id="JACJIS010000001">
    <property type="protein sequence ID" value="MBA9073172.1"/>
    <property type="molecule type" value="Genomic_DNA"/>
</dbReference>